<dbReference type="CDD" id="cd16691">
    <property type="entry name" value="mRING-H2-C3H3C2_Mio"/>
    <property type="match status" value="1"/>
</dbReference>
<protein>
    <submittedName>
        <fullName evidence="7">WD repeat-containing protein mio</fullName>
    </submittedName>
</protein>
<evidence type="ECO:0000256" key="3">
    <source>
        <dbReference type="ARBA" id="ARBA00022737"/>
    </source>
</evidence>
<dbReference type="Gene3D" id="2.130.10.10">
    <property type="entry name" value="YVTN repeat-like/Quinoprotein amine dehydrogenase"/>
    <property type="match status" value="1"/>
</dbReference>
<gene>
    <name evidence="7" type="primary">Mios</name>
</gene>
<dbReference type="GO" id="GO:0005737">
    <property type="term" value="C:cytoplasm"/>
    <property type="evidence" value="ECO:0007669"/>
    <property type="project" value="TreeGrafter"/>
</dbReference>
<feature type="compositionally biased region" description="Polar residues" evidence="4">
    <location>
        <begin position="454"/>
        <end position="464"/>
    </location>
</feature>
<evidence type="ECO:0000256" key="4">
    <source>
        <dbReference type="SAM" id="MobiDB-lite"/>
    </source>
</evidence>
<dbReference type="InterPro" id="IPR049092">
    <property type="entry name" value="MIOS_a-sol"/>
</dbReference>
<dbReference type="GO" id="GO:1904263">
    <property type="term" value="P:positive regulation of TORC1 signaling"/>
    <property type="evidence" value="ECO:0007669"/>
    <property type="project" value="TreeGrafter"/>
</dbReference>
<evidence type="ECO:0000256" key="2">
    <source>
        <dbReference type="ARBA" id="ARBA00022574"/>
    </source>
</evidence>
<sequence length="918" mass="102311">MNVKFNKHYPDVFCTAQNGVSFHKINSISGGNTNFNELQTTKFLTKDVENQDVKCMEWHPFDEHSNIIALGQTNGKVLLRSTGIELEKTSLMAVKEFQTKNQKSCSDLAWNPFLRNLLAVGLERHGRQCCIAVWDVLAKSSFDVYQGSLERNSRVSIDAATAPNYMPIAEYGSAESCDSLTWTGGTETKLLLAGMSKKSLRLFDVRLPLSLQASVVNHKTTHGICVDPTFENRVASFSENIVAFWDMRLFSKPVITVEAPHNIKKIEWNSSRCGMLASMFSASDQSIVSCKSSMLIYDMLNTISQDSGRPTVRNVPLKFPDGDWINGFAWHPTTPSSLLVSSVAHSFYLSTVCERTHASWRGTRNVALVCGNETYTGSNLEQTILRTKSADFVDLTDIFKRRAQNRYGLTDNAEQNIELSLQTNNIHLCNMWRLFDIARKLQSLDSQLSQTSQINSPQSNTGWGTRNPHKQPLMRSGSRPKPPKNVYTSGVLSLVKDDTESSGEPNARSTPEAIEWIGVSATETIVYRSKKRNLALALCGWCDLSYATSIGVITEKRFGVKGVGEKLVRNLRQTGFTLRACAIALWHMDMKLAIEVLNSSQLDAGIDDRHSLATVAMALSGYAGTNSSSLWVETCRPLQNTLTNPYLKATFAFLLANAEEAKLESKSGGYDAVLNNKDLLIQDRVAFACIFLPDEQLDSYLSALCKDVKAHGTLDGLLVCGAGTESGVNLLQAYVDKNLDCQTALCAVMQTRDRDILHTNTVLHWRDSYTQLLNRWQLYNERVHFDMVWSTSIAARKPNTQIFIYCNYCNKSISNASKVAASFTRGRNMFVGNLAMQSPVTSCPSCRKPLARCSVCSMHVGTRPLETDFDQWSSWCMKCKHGGHQGHLLEWFRHSKQCPVSDCKCFCEANSPAFLDEG</sequence>
<dbReference type="InterPro" id="IPR037593">
    <property type="entry name" value="MIOS/Sea4"/>
</dbReference>
<dbReference type="EMBL" id="LR787983">
    <property type="protein sequence ID" value="CAB3263845.1"/>
    <property type="molecule type" value="mRNA"/>
</dbReference>
<dbReference type="Pfam" id="PF21719">
    <property type="entry name" value="MIOS_a-sol"/>
    <property type="match status" value="1"/>
</dbReference>
<accession>A0A6F9DLQ3</accession>
<evidence type="ECO:0000313" key="7">
    <source>
        <dbReference type="EMBL" id="CAB3263845.1"/>
    </source>
</evidence>
<feature type="domain" description="MIOS-like alpha-solenoid" evidence="6">
    <location>
        <begin position="400"/>
        <end position="691"/>
    </location>
</feature>
<keyword evidence="2" id="KW-0853">WD repeat</keyword>
<evidence type="ECO:0000256" key="1">
    <source>
        <dbReference type="ARBA" id="ARBA00009713"/>
    </source>
</evidence>
<organism evidence="7">
    <name type="scientific">Phallusia mammillata</name>
    <dbReference type="NCBI Taxonomy" id="59560"/>
    <lineage>
        <taxon>Eukaryota</taxon>
        <taxon>Metazoa</taxon>
        <taxon>Chordata</taxon>
        <taxon>Tunicata</taxon>
        <taxon>Ascidiacea</taxon>
        <taxon>Phlebobranchia</taxon>
        <taxon>Ascidiidae</taxon>
        <taxon>Phallusia</taxon>
    </lineage>
</organism>
<dbReference type="AlphaFoldDB" id="A0A6F9DLQ3"/>
<name>A0A6F9DLQ3_9ASCI</name>
<keyword evidence="3" id="KW-0677">Repeat</keyword>
<reference evidence="7" key="1">
    <citation type="submission" date="2020-04" db="EMBL/GenBank/DDBJ databases">
        <authorList>
            <person name="Neveu A P."/>
        </authorList>
    </citation>
    <scope>NUCLEOTIDE SEQUENCE</scope>
    <source>
        <tissue evidence="7">Whole embryo</tissue>
    </source>
</reference>
<dbReference type="GO" id="GO:0034198">
    <property type="term" value="P:cellular response to amino acid starvation"/>
    <property type="evidence" value="ECO:0007669"/>
    <property type="project" value="TreeGrafter"/>
</dbReference>
<proteinExistence type="evidence at transcript level"/>
<dbReference type="Pfam" id="PF21720">
    <property type="entry name" value="MIOS_WD40"/>
    <property type="match status" value="1"/>
</dbReference>
<dbReference type="InterPro" id="IPR031488">
    <property type="entry name" value="Zn_ribbon_mio"/>
</dbReference>
<evidence type="ECO:0000259" key="6">
    <source>
        <dbReference type="Pfam" id="PF21719"/>
    </source>
</evidence>
<feature type="domain" description="GATOR2 complex protein MIO zinc-ribbon like" evidence="5">
    <location>
        <begin position="806"/>
        <end position="908"/>
    </location>
</feature>
<dbReference type="InterPro" id="IPR036322">
    <property type="entry name" value="WD40_repeat_dom_sf"/>
</dbReference>
<dbReference type="InterPro" id="IPR015943">
    <property type="entry name" value="WD40/YVTN_repeat-like_dom_sf"/>
</dbReference>
<dbReference type="Pfam" id="PF17034">
    <property type="entry name" value="zinc_ribbon_16"/>
    <property type="match status" value="1"/>
</dbReference>
<dbReference type="PANTHER" id="PTHR16453">
    <property type="entry name" value="WD40 DOMAIN-CONTAINING PROTEIN MIO FAMILY MEMBER"/>
    <property type="match status" value="1"/>
</dbReference>
<dbReference type="PANTHER" id="PTHR16453:SF9">
    <property type="entry name" value="GATOR COMPLEX PROTEIN MIOS"/>
    <property type="match status" value="1"/>
</dbReference>
<evidence type="ECO:0000259" key="5">
    <source>
        <dbReference type="Pfam" id="PF17034"/>
    </source>
</evidence>
<dbReference type="SUPFAM" id="SSF50978">
    <property type="entry name" value="WD40 repeat-like"/>
    <property type="match status" value="1"/>
</dbReference>
<feature type="region of interest" description="Disordered" evidence="4">
    <location>
        <begin position="449"/>
        <end position="488"/>
    </location>
</feature>
<comment type="similarity">
    <text evidence="1">Belongs to the WD repeat mio family.</text>
</comment>